<protein>
    <submittedName>
        <fullName evidence="1">Uncharacterized protein</fullName>
    </submittedName>
</protein>
<reference evidence="1" key="1">
    <citation type="submission" date="2014-11" db="EMBL/GenBank/DDBJ databases">
        <authorList>
            <person name="Amaro Gonzalez C."/>
        </authorList>
    </citation>
    <scope>NUCLEOTIDE SEQUENCE</scope>
</reference>
<sequence>MRQWDTTFPSPTDKIRSW</sequence>
<accession>A0A0E9V231</accession>
<evidence type="ECO:0000313" key="1">
    <source>
        <dbReference type="EMBL" id="JAH72046.1"/>
    </source>
</evidence>
<proteinExistence type="predicted"/>
<dbReference type="EMBL" id="GBXM01036531">
    <property type="protein sequence ID" value="JAH72046.1"/>
    <property type="molecule type" value="Transcribed_RNA"/>
</dbReference>
<reference evidence="1" key="2">
    <citation type="journal article" date="2015" name="Fish Shellfish Immunol.">
        <title>Early steps in the European eel (Anguilla anguilla)-Vibrio vulnificus interaction in the gills: Role of the RtxA13 toxin.</title>
        <authorList>
            <person name="Callol A."/>
            <person name="Pajuelo D."/>
            <person name="Ebbesson L."/>
            <person name="Teles M."/>
            <person name="MacKenzie S."/>
            <person name="Amaro C."/>
        </authorList>
    </citation>
    <scope>NUCLEOTIDE SEQUENCE</scope>
</reference>
<dbReference type="AlphaFoldDB" id="A0A0E9V231"/>
<organism evidence="1">
    <name type="scientific">Anguilla anguilla</name>
    <name type="common">European freshwater eel</name>
    <name type="synonym">Muraena anguilla</name>
    <dbReference type="NCBI Taxonomy" id="7936"/>
    <lineage>
        <taxon>Eukaryota</taxon>
        <taxon>Metazoa</taxon>
        <taxon>Chordata</taxon>
        <taxon>Craniata</taxon>
        <taxon>Vertebrata</taxon>
        <taxon>Euteleostomi</taxon>
        <taxon>Actinopterygii</taxon>
        <taxon>Neopterygii</taxon>
        <taxon>Teleostei</taxon>
        <taxon>Anguilliformes</taxon>
        <taxon>Anguillidae</taxon>
        <taxon>Anguilla</taxon>
    </lineage>
</organism>
<name>A0A0E9V231_ANGAN</name>